<reference evidence="4" key="2">
    <citation type="submission" date="2020-09" db="EMBL/GenBank/DDBJ databases">
        <authorList>
            <person name="Sun Q."/>
            <person name="Zhou Y."/>
        </authorList>
    </citation>
    <scope>NUCLEOTIDE SEQUENCE</scope>
    <source>
        <strain evidence="4">CGMCC 4.7201</strain>
    </source>
</reference>
<dbReference type="PANTHER" id="PTHR33542:SF3">
    <property type="entry name" value="SIROHYDROCHLORIN FERROCHELATASE, CHLOROPLASTIC"/>
    <property type="match status" value="1"/>
</dbReference>
<comment type="caution">
    <text evidence="4">The sequence shown here is derived from an EMBL/GenBank/DDBJ whole genome shotgun (WGS) entry which is preliminary data.</text>
</comment>
<feature type="compositionally biased region" description="Acidic residues" evidence="3">
    <location>
        <begin position="151"/>
        <end position="167"/>
    </location>
</feature>
<accession>A0A917ZEY8</accession>
<protein>
    <recommendedName>
        <fullName evidence="6">Sirohydrochlorin cobaltochelatase</fullName>
    </recommendedName>
</protein>
<dbReference type="InterPro" id="IPR050963">
    <property type="entry name" value="Sirohydro_Cobaltochel/CbiX"/>
</dbReference>
<evidence type="ECO:0000256" key="3">
    <source>
        <dbReference type="SAM" id="MobiDB-lite"/>
    </source>
</evidence>
<name>A0A917ZEY8_9ACTN</name>
<dbReference type="Proteomes" id="UP000641932">
    <property type="component" value="Unassembled WGS sequence"/>
</dbReference>
<keyword evidence="1" id="KW-0479">Metal-binding</keyword>
<gene>
    <name evidence="4" type="ORF">GCM10012280_05170</name>
</gene>
<evidence type="ECO:0000256" key="2">
    <source>
        <dbReference type="ARBA" id="ARBA00023239"/>
    </source>
</evidence>
<dbReference type="CDD" id="cd03414">
    <property type="entry name" value="CbiX_SirB_C"/>
    <property type="match status" value="1"/>
</dbReference>
<reference evidence="4" key="1">
    <citation type="journal article" date="2014" name="Int. J. Syst. Evol. Microbiol.">
        <title>Complete genome sequence of Corynebacterium casei LMG S-19264T (=DSM 44701T), isolated from a smear-ripened cheese.</title>
        <authorList>
            <consortium name="US DOE Joint Genome Institute (JGI-PGF)"/>
            <person name="Walter F."/>
            <person name="Albersmeier A."/>
            <person name="Kalinowski J."/>
            <person name="Ruckert C."/>
        </authorList>
    </citation>
    <scope>NUCLEOTIDE SEQUENCE</scope>
    <source>
        <strain evidence="4">CGMCC 4.7201</strain>
    </source>
</reference>
<feature type="region of interest" description="Disordered" evidence="3">
    <location>
        <begin position="146"/>
        <end position="179"/>
    </location>
</feature>
<dbReference type="Gene3D" id="3.40.50.1400">
    <property type="match status" value="1"/>
</dbReference>
<dbReference type="GO" id="GO:0016829">
    <property type="term" value="F:lyase activity"/>
    <property type="evidence" value="ECO:0007669"/>
    <property type="project" value="UniProtKB-KW"/>
</dbReference>
<keyword evidence="5" id="KW-1185">Reference proteome</keyword>
<dbReference type="GO" id="GO:0046872">
    <property type="term" value="F:metal ion binding"/>
    <property type="evidence" value="ECO:0007669"/>
    <property type="project" value="UniProtKB-KW"/>
</dbReference>
<dbReference type="EMBL" id="BMMS01000002">
    <property type="protein sequence ID" value="GGO81292.1"/>
    <property type="molecule type" value="Genomic_DNA"/>
</dbReference>
<feature type="region of interest" description="Disordered" evidence="3">
    <location>
        <begin position="16"/>
        <end position="46"/>
    </location>
</feature>
<organism evidence="4 5">
    <name type="scientific">Wenjunlia tyrosinilytica</name>
    <dbReference type="NCBI Taxonomy" id="1544741"/>
    <lineage>
        <taxon>Bacteria</taxon>
        <taxon>Bacillati</taxon>
        <taxon>Actinomycetota</taxon>
        <taxon>Actinomycetes</taxon>
        <taxon>Kitasatosporales</taxon>
        <taxon>Streptomycetaceae</taxon>
        <taxon>Wenjunlia</taxon>
    </lineage>
</organism>
<dbReference type="InterPro" id="IPR002762">
    <property type="entry name" value="CbiX-like"/>
</dbReference>
<sequence length="179" mass="18718">MNPPAPLSALERRIDAALGATQDAEAPHRDASGSFAPGSARRSPGDRAATTVLLVGRGSTDPEANAELCRVARLLWEGRGLAGVETAFVSVAAPDVPAGLDRCHLLGARRVVLVPFLLADEALSRRARLQAEGWAEAHPEVELRFAAAVGPEEDEDEGAADDPDGPDGPDGMDSRARAR</sequence>
<dbReference type="AlphaFoldDB" id="A0A917ZEY8"/>
<evidence type="ECO:0000313" key="5">
    <source>
        <dbReference type="Proteomes" id="UP000641932"/>
    </source>
</evidence>
<evidence type="ECO:0008006" key="6">
    <source>
        <dbReference type="Google" id="ProtNLM"/>
    </source>
</evidence>
<evidence type="ECO:0000256" key="1">
    <source>
        <dbReference type="ARBA" id="ARBA00022723"/>
    </source>
</evidence>
<proteinExistence type="predicted"/>
<evidence type="ECO:0000313" key="4">
    <source>
        <dbReference type="EMBL" id="GGO81292.1"/>
    </source>
</evidence>
<dbReference type="SUPFAM" id="SSF53800">
    <property type="entry name" value="Chelatase"/>
    <property type="match status" value="1"/>
</dbReference>
<keyword evidence="2" id="KW-0456">Lyase</keyword>
<dbReference type="PANTHER" id="PTHR33542">
    <property type="entry name" value="SIROHYDROCHLORIN FERROCHELATASE, CHLOROPLASTIC"/>
    <property type="match status" value="1"/>
</dbReference>
<dbReference type="Pfam" id="PF01903">
    <property type="entry name" value="CbiX"/>
    <property type="match status" value="1"/>
</dbReference>